<protein>
    <submittedName>
        <fullName evidence="1">Uncharacterized protein</fullName>
    </submittedName>
</protein>
<dbReference type="AlphaFoldDB" id="Q131T1"/>
<dbReference type="HOGENOM" id="CLU_2002133_0_0_5"/>
<evidence type="ECO:0000313" key="2">
    <source>
        <dbReference type="Proteomes" id="UP000001818"/>
    </source>
</evidence>
<sequence>MTAPSDGELRDEYLANRAVPHMRQSQNCTPNNKVPSARTIARMMTDRRDHLSRADTVTVAAIADGVPALDFAAKLITQFQATIRAKAITELDPWLAATETSLIAAFARGIARDRDAVQAAITEP</sequence>
<dbReference type="Proteomes" id="UP000001818">
    <property type="component" value="Chromosome"/>
</dbReference>
<evidence type="ECO:0000313" key="1">
    <source>
        <dbReference type="EMBL" id="ABE41158.1"/>
    </source>
</evidence>
<reference evidence="1 2" key="1">
    <citation type="submission" date="2006-03" db="EMBL/GenBank/DDBJ databases">
        <title>Complete sequence of Rhodopseudomonas palustris BisB5.</title>
        <authorList>
            <consortium name="US DOE Joint Genome Institute"/>
            <person name="Copeland A."/>
            <person name="Lucas S."/>
            <person name="Lapidus A."/>
            <person name="Barry K."/>
            <person name="Detter J.C."/>
            <person name="Glavina del Rio T."/>
            <person name="Hammon N."/>
            <person name="Israni S."/>
            <person name="Dalin E."/>
            <person name="Tice H."/>
            <person name="Pitluck S."/>
            <person name="Chain P."/>
            <person name="Malfatti S."/>
            <person name="Shin M."/>
            <person name="Vergez L."/>
            <person name="Schmutz J."/>
            <person name="Larimer F."/>
            <person name="Land M."/>
            <person name="Hauser L."/>
            <person name="Pelletier D.A."/>
            <person name="Kyrpides N."/>
            <person name="Lykidis A."/>
            <person name="Oda Y."/>
            <person name="Harwood C.S."/>
            <person name="Richardson P."/>
        </authorList>
    </citation>
    <scope>NUCLEOTIDE SEQUENCE [LARGE SCALE GENOMIC DNA]</scope>
    <source>
        <strain evidence="1 2">BisB5</strain>
    </source>
</reference>
<dbReference type="eggNOG" id="COG3464">
    <property type="taxonomic scope" value="Bacteria"/>
</dbReference>
<organism evidence="1 2">
    <name type="scientific">Rhodopseudomonas palustris (strain BisB5)</name>
    <dbReference type="NCBI Taxonomy" id="316057"/>
    <lineage>
        <taxon>Bacteria</taxon>
        <taxon>Pseudomonadati</taxon>
        <taxon>Pseudomonadota</taxon>
        <taxon>Alphaproteobacteria</taxon>
        <taxon>Hyphomicrobiales</taxon>
        <taxon>Nitrobacteraceae</taxon>
        <taxon>Rhodopseudomonas</taxon>
    </lineage>
</organism>
<dbReference type="KEGG" id="rpd:RPD_3937"/>
<accession>Q131T1</accession>
<gene>
    <name evidence="1" type="ordered locus">RPD_3937</name>
</gene>
<dbReference type="STRING" id="316057.RPD_3937"/>
<dbReference type="EMBL" id="CP000283">
    <property type="protein sequence ID" value="ABE41158.1"/>
    <property type="molecule type" value="Genomic_DNA"/>
</dbReference>
<name>Q131T1_RHOPS</name>
<proteinExistence type="predicted"/>